<sequence>MELLRVQGIEYRSGTSIIVAPEHWWDAKIKMHYFHYNFHENPKYAKYKHIDCSEIYDTYGKLFEDIGDATKYVLSPTKLSQRGFDLSTNSD</sequence>
<dbReference type="Proteomes" id="UP000594638">
    <property type="component" value="Unassembled WGS sequence"/>
</dbReference>
<name>A0A8S0Q9H3_OLEEU</name>
<dbReference type="Gramene" id="OE9A005471T1">
    <property type="protein sequence ID" value="OE9A005471C1"/>
    <property type="gene ID" value="OE9A005471"/>
</dbReference>
<dbReference type="EMBL" id="CACTIH010001822">
    <property type="protein sequence ID" value="CAA2964295.1"/>
    <property type="molecule type" value="Genomic_DNA"/>
</dbReference>
<accession>A0A8S0Q9H3</accession>
<comment type="caution">
    <text evidence="1">The sequence shown here is derived from an EMBL/GenBank/DDBJ whole genome shotgun (WGS) entry which is preliminary data.</text>
</comment>
<organism evidence="1 2">
    <name type="scientific">Olea europaea subsp. europaea</name>
    <dbReference type="NCBI Taxonomy" id="158383"/>
    <lineage>
        <taxon>Eukaryota</taxon>
        <taxon>Viridiplantae</taxon>
        <taxon>Streptophyta</taxon>
        <taxon>Embryophyta</taxon>
        <taxon>Tracheophyta</taxon>
        <taxon>Spermatophyta</taxon>
        <taxon>Magnoliopsida</taxon>
        <taxon>eudicotyledons</taxon>
        <taxon>Gunneridae</taxon>
        <taxon>Pentapetalae</taxon>
        <taxon>asterids</taxon>
        <taxon>lamiids</taxon>
        <taxon>Lamiales</taxon>
        <taxon>Oleaceae</taxon>
        <taxon>Oleeae</taxon>
        <taxon>Olea</taxon>
    </lineage>
</organism>
<reference evidence="1 2" key="1">
    <citation type="submission" date="2019-12" db="EMBL/GenBank/DDBJ databases">
        <authorList>
            <person name="Alioto T."/>
            <person name="Alioto T."/>
            <person name="Gomez Garrido J."/>
        </authorList>
    </citation>
    <scope>NUCLEOTIDE SEQUENCE [LARGE SCALE GENOMIC DNA]</scope>
</reference>
<proteinExistence type="predicted"/>
<dbReference type="AlphaFoldDB" id="A0A8S0Q9H3"/>
<dbReference type="OrthoDB" id="1415665at2759"/>
<protein>
    <submittedName>
        <fullName evidence="1">Uncharacterized protein</fullName>
    </submittedName>
</protein>
<evidence type="ECO:0000313" key="1">
    <source>
        <dbReference type="EMBL" id="CAA2964295.1"/>
    </source>
</evidence>
<keyword evidence="2" id="KW-1185">Reference proteome</keyword>
<evidence type="ECO:0000313" key="2">
    <source>
        <dbReference type="Proteomes" id="UP000594638"/>
    </source>
</evidence>
<gene>
    <name evidence="1" type="ORF">OLEA9_A005471</name>
</gene>